<gene>
    <name evidence="1" type="ORF">J2Z56_002026</name>
    <name evidence="2" type="ORF">J2Z57_002150</name>
</gene>
<sequence length="39" mass="4794">MFIKVFIEKLSYPYNKAYDIEFSLFFNIKEGGFLYIIKY</sequence>
<evidence type="ECO:0000313" key="1">
    <source>
        <dbReference type="EMBL" id="MBP1840099.1"/>
    </source>
</evidence>
<proteinExistence type="predicted"/>
<dbReference type="Proteomes" id="UP001138672">
    <property type="component" value="Unassembled WGS sequence"/>
</dbReference>
<comment type="caution">
    <text evidence="1">The sequence shown here is derived from an EMBL/GenBank/DDBJ whole genome shotgun (WGS) entry which is preliminary data.</text>
</comment>
<accession>A0A9X0YK58</accession>
<keyword evidence="4" id="KW-1185">Reference proteome</keyword>
<dbReference type="EMBL" id="JAGGJQ010000005">
    <property type="protein sequence ID" value="MBP1840099.1"/>
    <property type="molecule type" value="Genomic_DNA"/>
</dbReference>
<dbReference type="AlphaFoldDB" id="A0A9X0YK58"/>
<reference evidence="1" key="1">
    <citation type="submission" date="2021-03" db="EMBL/GenBank/DDBJ databases">
        <title>Genomic Encyclopedia of Type Strains, Phase IV (KMG-IV): sequencing the most valuable type-strain genomes for metagenomic binning, comparative biology and taxonomic classification.</title>
        <authorList>
            <person name="Goeker M."/>
        </authorList>
    </citation>
    <scope>NUCLEOTIDE SEQUENCE</scope>
    <source>
        <strain evidence="1">DSM 15523</strain>
        <strain evidence="2 4">DSM 16476</strain>
    </source>
</reference>
<evidence type="ECO:0000313" key="2">
    <source>
        <dbReference type="EMBL" id="MDQ0335699.1"/>
    </source>
</evidence>
<protein>
    <submittedName>
        <fullName evidence="1">Uncharacterized protein</fullName>
    </submittedName>
</protein>
<evidence type="ECO:0000313" key="3">
    <source>
        <dbReference type="Proteomes" id="UP001138672"/>
    </source>
</evidence>
<evidence type="ECO:0000313" key="4">
    <source>
        <dbReference type="Proteomes" id="UP001231587"/>
    </source>
</evidence>
<dbReference type="EMBL" id="JAUSUU010000006">
    <property type="protein sequence ID" value="MDQ0335699.1"/>
    <property type="molecule type" value="Genomic_DNA"/>
</dbReference>
<dbReference type="Proteomes" id="UP001231587">
    <property type="component" value="Unassembled WGS sequence"/>
</dbReference>
<organism evidence="1 3">
    <name type="scientific">Formosa algae</name>
    <dbReference type="NCBI Taxonomy" id="225843"/>
    <lineage>
        <taxon>Bacteria</taxon>
        <taxon>Pseudomonadati</taxon>
        <taxon>Bacteroidota</taxon>
        <taxon>Flavobacteriia</taxon>
        <taxon>Flavobacteriales</taxon>
        <taxon>Flavobacteriaceae</taxon>
        <taxon>Formosa</taxon>
    </lineage>
</organism>
<name>A0A9X0YK58_9FLAO</name>